<dbReference type="PANTHER" id="PTHR34992">
    <property type="entry name" value="HYPHAL ANASTAMOSIS-7 PROTEIN"/>
    <property type="match status" value="1"/>
</dbReference>
<keyword evidence="2" id="KW-1003">Cell membrane</keyword>
<feature type="region of interest" description="Disordered" evidence="8">
    <location>
        <begin position="166"/>
        <end position="185"/>
    </location>
</feature>
<keyword evidence="3" id="KW-0336">GPI-anchor</keyword>
<feature type="signal peptide" evidence="9">
    <location>
        <begin position="1"/>
        <end position="16"/>
    </location>
</feature>
<keyword evidence="7" id="KW-0449">Lipoprotein</keyword>
<dbReference type="InterPro" id="IPR046936">
    <property type="entry name" value="BIM1-like"/>
</dbReference>
<feature type="compositionally biased region" description="Low complexity" evidence="8">
    <location>
        <begin position="169"/>
        <end position="185"/>
    </location>
</feature>
<reference evidence="11" key="1">
    <citation type="journal article" date="2020" name="bioRxiv">
        <title>Whole genome comparisons of ergot fungi reveals the divergence and evolution of species within the genus Claviceps are the result of varying mechanisms driving genome evolution and host range expansion.</title>
        <authorList>
            <person name="Wyka S.A."/>
            <person name="Mondo S.J."/>
            <person name="Liu M."/>
            <person name="Dettman J."/>
            <person name="Nalam V."/>
            <person name="Broders K.D."/>
        </authorList>
    </citation>
    <scope>NUCLEOTIDE SEQUENCE</scope>
    <source>
        <strain evidence="11">CCC 602</strain>
    </source>
</reference>
<dbReference type="OrthoDB" id="2146436at2759"/>
<comment type="subcellular location">
    <subcellularLocation>
        <location evidence="1">Cell membrane</location>
        <topology evidence="1">Lipid-anchor</topology>
        <topology evidence="1">GPI-anchor</topology>
    </subcellularLocation>
</comment>
<dbReference type="GO" id="GO:0005886">
    <property type="term" value="C:plasma membrane"/>
    <property type="evidence" value="ECO:0007669"/>
    <property type="project" value="UniProtKB-SubCell"/>
</dbReference>
<keyword evidence="6" id="KW-0325">Glycoprotein</keyword>
<keyword evidence="12" id="KW-1185">Reference proteome</keyword>
<dbReference type="InterPro" id="IPR046530">
    <property type="entry name" value="BIM1-like_dom"/>
</dbReference>
<name>A0A9P7N9Z5_9HYPO</name>
<dbReference type="AlphaFoldDB" id="A0A9P7N9Z5"/>
<keyword evidence="4 9" id="KW-0732">Signal</keyword>
<dbReference type="EMBL" id="SRPW01001261">
    <property type="protein sequence ID" value="KAG6003800.1"/>
    <property type="molecule type" value="Genomic_DNA"/>
</dbReference>
<keyword evidence="5" id="KW-0472">Membrane</keyword>
<dbReference type="PANTHER" id="PTHR34992:SF1">
    <property type="entry name" value="COPPER ACQUISITION FACTOR BIM1-LIKE DOMAIN-CONTAINING PROTEIN"/>
    <property type="match status" value="1"/>
</dbReference>
<organism evidence="11 12">
    <name type="scientific">Claviceps pusilla</name>
    <dbReference type="NCBI Taxonomy" id="123648"/>
    <lineage>
        <taxon>Eukaryota</taxon>
        <taxon>Fungi</taxon>
        <taxon>Dikarya</taxon>
        <taxon>Ascomycota</taxon>
        <taxon>Pezizomycotina</taxon>
        <taxon>Sordariomycetes</taxon>
        <taxon>Hypocreomycetidae</taxon>
        <taxon>Hypocreales</taxon>
        <taxon>Clavicipitaceae</taxon>
        <taxon>Claviceps</taxon>
    </lineage>
</organism>
<evidence type="ECO:0000259" key="10">
    <source>
        <dbReference type="Pfam" id="PF20238"/>
    </source>
</evidence>
<comment type="caution">
    <text evidence="11">The sequence shown here is derived from an EMBL/GenBank/DDBJ whole genome shotgun (WGS) entry which is preliminary data.</text>
</comment>
<evidence type="ECO:0000313" key="11">
    <source>
        <dbReference type="EMBL" id="KAG6003800.1"/>
    </source>
</evidence>
<protein>
    <recommendedName>
        <fullName evidence="10">Copper acquisition factor BIM1-like domain-containing protein</fullName>
    </recommendedName>
</protein>
<evidence type="ECO:0000256" key="9">
    <source>
        <dbReference type="SAM" id="SignalP"/>
    </source>
</evidence>
<dbReference type="GO" id="GO:0098552">
    <property type="term" value="C:side of membrane"/>
    <property type="evidence" value="ECO:0007669"/>
    <property type="project" value="UniProtKB-KW"/>
</dbReference>
<evidence type="ECO:0000256" key="2">
    <source>
        <dbReference type="ARBA" id="ARBA00022475"/>
    </source>
</evidence>
<evidence type="ECO:0000256" key="6">
    <source>
        <dbReference type="ARBA" id="ARBA00023180"/>
    </source>
</evidence>
<feature type="chain" id="PRO_5040121288" description="Copper acquisition factor BIM1-like domain-containing protein" evidence="9">
    <location>
        <begin position="17"/>
        <end position="223"/>
    </location>
</feature>
<evidence type="ECO:0000313" key="12">
    <source>
        <dbReference type="Proteomes" id="UP000748025"/>
    </source>
</evidence>
<sequence length="223" mass="22761">MKSLTILSTLCGLASAHFIIKYPKGAIFNDDTEDQGPCGGSLPDFSKPVDFHIGGDALAMKLTHPQGDWLFRVTTDQKAESGWEQIFPIVQQNGMGDFCEPAVTVPSKYSGKKGVLSVVASAMDGTLFQCVAVNFVEGKADKPTECNNGTVKASFVENAKLSALVGNDSSTPTTSSSSSAKASASATSTPTGAAASLQAFTGAGLGTVMAALCVAALGGALAI</sequence>
<dbReference type="CDD" id="cd21176">
    <property type="entry name" value="LPMO_auxiliary-like"/>
    <property type="match status" value="1"/>
</dbReference>
<dbReference type="Proteomes" id="UP000748025">
    <property type="component" value="Unassembled WGS sequence"/>
</dbReference>
<gene>
    <name evidence="11" type="ORF">E4U43_000856</name>
</gene>
<evidence type="ECO:0000256" key="1">
    <source>
        <dbReference type="ARBA" id="ARBA00004609"/>
    </source>
</evidence>
<feature type="domain" description="Copper acquisition factor BIM1-like" evidence="10">
    <location>
        <begin position="15"/>
        <end position="150"/>
    </location>
</feature>
<evidence type="ECO:0000256" key="7">
    <source>
        <dbReference type="ARBA" id="ARBA00023288"/>
    </source>
</evidence>
<evidence type="ECO:0000256" key="4">
    <source>
        <dbReference type="ARBA" id="ARBA00022729"/>
    </source>
</evidence>
<proteinExistence type="predicted"/>
<dbReference type="Pfam" id="PF20238">
    <property type="entry name" value="BIM1-like_dom"/>
    <property type="match status" value="1"/>
</dbReference>
<evidence type="ECO:0000256" key="5">
    <source>
        <dbReference type="ARBA" id="ARBA00023136"/>
    </source>
</evidence>
<evidence type="ECO:0000256" key="3">
    <source>
        <dbReference type="ARBA" id="ARBA00022622"/>
    </source>
</evidence>
<accession>A0A9P7N9Z5</accession>
<evidence type="ECO:0000256" key="8">
    <source>
        <dbReference type="SAM" id="MobiDB-lite"/>
    </source>
</evidence>